<evidence type="ECO:0000313" key="1">
    <source>
        <dbReference type="EMBL" id="BBC53827.1"/>
    </source>
</evidence>
<accession>A0A2Z5XVG8</accession>
<dbReference type="GeneID" id="64871915"/>
<sequence length="120" mass="13503">MSNVFTLDALRDEARKKFAPVKIGLSDDTEVELTSLLKLSREDRKTVKAALDAISELEDDEDNDSTVDDLIDLLEKIYTVVASKPAKLLRAFEDDDREVKLAMMFRVLSAWLEQAQVGEA</sequence>
<protein>
    <submittedName>
        <fullName evidence="1">Putative tail assembly chaperone</fullName>
    </submittedName>
</protein>
<dbReference type="Pfam" id="PF17388">
    <property type="entry name" value="GP24_25"/>
    <property type="match status" value="1"/>
</dbReference>
<keyword evidence="2" id="KW-1185">Reference proteome</keyword>
<dbReference type="KEGG" id="vg:64871915"/>
<dbReference type="Proteomes" id="UP000250053">
    <property type="component" value="Segment"/>
</dbReference>
<reference evidence="1 2" key="1">
    <citation type="submission" date="2018-01" db="EMBL/GenBank/DDBJ databases">
        <title>Genome sequence of Mycobacterium phage PP.</title>
        <authorList>
            <person name="Uchiyama J."/>
            <person name="Matsuzaki S."/>
        </authorList>
    </citation>
    <scope>NUCLEOTIDE SEQUENCE [LARGE SCALE GENOMIC DNA]</scope>
</reference>
<organism evidence="1 2">
    <name type="scientific">Mycobacterium phage PP</name>
    <dbReference type="NCBI Taxonomy" id="2077134"/>
    <lineage>
        <taxon>Viruses</taxon>
        <taxon>Duplodnaviria</taxon>
        <taxon>Heunggongvirae</taxon>
        <taxon>Uroviricota</taxon>
        <taxon>Caudoviricetes</taxon>
        <taxon>Sagamiharavirus</taxon>
        <taxon>Sagamiharavirus PP</taxon>
    </lineage>
</organism>
<dbReference type="InterPro" id="IPR020132">
    <property type="entry name" value="Gp24/Gp25"/>
</dbReference>
<dbReference type="RefSeq" id="YP_010062254.1">
    <property type="nucleotide sequence ID" value="NC_054792.1"/>
</dbReference>
<evidence type="ECO:0000313" key="2">
    <source>
        <dbReference type="Proteomes" id="UP000250053"/>
    </source>
</evidence>
<proteinExistence type="predicted"/>
<name>A0A2Z5XVG8_9CAUD</name>
<dbReference type="EMBL" id="AP018486">
    <property type="protein sequence ID" value="BBC53827.1"/>
    <property type="molecule type" value="Genomic_DNA"/>
</dbReference>